<feature type="domain" description="PDZ" evidence="7">
    <location>
        <begin position="296"/>
        <end position="376"/>
    </location>
</feature>
<gene>
    <name evidence="8" type="ORF">FZC74_05525</name>
</gene>
<dbReference type="Proteomes" id="UP000323393">
    <property type="component" value="Unassembled WGS sequence"/>
</dbReference>
<dbReference type="InterPro" id="IPR009003">
    <property type="entry name" value="Peptidase_S1_PA"/>
</dbReference>
<feature type="compositionally biased region" description="Basic and acidic residues" evidence="5">
    <location>
        <begin position="53"/>
        <end position="64"/>
    </location>
</feature>
<dbReference type="EMBL" id="VTEU01000002">
    <property type="protein sequence ID" value="TYS59614.1"/>
    <property type="molecule type" value="Genomic_DNA"/>
</dbReference>
<dbReference type="PROSITE" id="PS50106">
    <property type="entry name" value="PDZ"/>
    <property type="match status" value="1"/>
</dbReference>
<evidence type="ECO:0000256" key="2">
    <source>
        <dbReference type="ARBA" id="ARBA00022670"/>
    </source>
</evidence>
<dbReference type="AlphaFoldDB" id="A0AA95B753"/>
<protein>
    <submittedName>
        <fullName evidence="8">Serine protease</fullName>
    </submittedName>
</protein>
<accession>A0AA95B753</accession>
<keyword evidence="6" id="KW-0472">Membrane</keyword>
<reference evidence="8 9" key="1">
    <citation type="submission" date="2019-08" db="EMBL/GenBank/DDBJ databases">
        <title>Bacillus genomes from the desert of Cuatro Cienegas, Coahuila.</title>
        <authorList>
            <person name="Olmedo-Alvarez G."/>
        </authorList>
    </citation>
    <scope>NUCLEOTIDE SEQUENCE [LARGE SCALE GENOMIC DNA]</scope>
    <source>
        <strain evidence="8 9">CH88_3T</strain>
    </source>
</reference>
<dbReference type="Gene3D" id="2.30.42.10">
    <property type="match status" value="1"/>
</dbReference>
<dbReference type="SMART" id="SM00228">
    <property type="entry name" value="PDZ"/>
    <property type="match status" value="1"/>
</dbReference>
<evidence type="ECO:0000256" key="1">
    <source>
        <dbReference type="ARBA" id="ARBA00010541"/>
    </source>
</evidence>
<evidence type="ECO:0000259" key="7">
    <source>
        <dbReference type="PROSITE" id="PS50106"/>
    </source>
</evidence>
<dbReference type="Gene3D" id="2.40.10.10">
    <property type="entry name" value="Trypsin-like serine proteases"/>
    <property type="match status" value="2"/>
</dbReference>
<keyword evidence="4" id="KW-0720">Serine protease</keyword>
<evidence type="ECO:0000256" key="6">
    <source>
        <dbReference type="SAM" id="Phobius"/>
    </source>
</evidence>
<dbReference type="SUPFAM" id="SSF50494">
    <property type="entry name" value="Trypsin-like serine proteases"/>
    <property type="match status" value="1"/>
</dbReference>
<evidence type="ECO:0000256" key="4">
    <source>
        <dbReference type="ARBA" id="ARBA00022825"/>
    </source>
</evidence>
<sequence length="417" mass="44426">MGYYDKQDPSDHSKQKGNRGKYFLPGIVALSLGVLLVVMAFPGLTGRIMPDGSERQAVEEREQLPEQPESGGTAAEIRNVSVNVTSGVTEAVDNVAEAVVGVINLQNASFWNDTETETDEEGEAGTGSGVIYKKENGKAYVVTNYHVIEGAGQVELSLIDGTRVPAEVLGEDPLTDLAVLSMEDEMVTKVADFGNSDSVRTGEPVIAIGNPLGLQFSGSVTQGIISGTDRSIPVDVNRDGTPDWHADVMQTDAAINPGNSGGALINIQGKVIGINSMKIAQSAVEGIGLAIPVNSAIPIINDLEQYGQVKRPYFGVSIGSLSDVSSYHWQQTLKLPKDVSAGVYITGVAPGSPAANAGLKEYDVIVELDGDQVRDVIELRKHLYNEKQVGDKMEVTFYRGQDQKTTTVDLTEDTTGE</sequence>
<dbReference type="SUPFAM" id="SSF50156">
    <property type="entry name" value="PDZ domain-like"/>
    <property type="match status" value="1"/>
</dbReference>
<dbReference type="InterPro" id="IPR001940">
    <property type="entry name" value="Peptidase_S1C"/>
</dbReference>
<dbReference type="GO" id="GO:0006508">
    <property type="term" value="P:proteolysis"/>
    <property type="evidence" value="ECO:0007669"/>
    <property type="project" value="UniProtKB-KW"/>
</dbReference>
<comment type="similarity">
    <text evidence="1">Belongs to the peptidase S1C family.</text>
</comment>
<evidence type="ECO:0000313" key="8">
    <source>
        <dbReference type="EMBL" id="TYS59614.1"/>
    </source>
</evidence>
<dbReference type="InterPro" id="IPR043504">
    <property type="entry name" value="Peptidase_S1_PA_chymotrypsin"/>
</dbReference>
<dbReference type="Pfam" id="PF13365">
    <property type="entry name" value="Trypsin_2"/>
    <property type="match status" value="1"/>
</dbReference>
<keyword evidence="6" id="KW-0812">Transmembrane</keyword>
<evidence type="ECO:0000313" key="9">
    <source>
        <dbReference type="Proteomes" id="UP000323393"/>
    </source>
</evidence>
<feature type="transmembrane region" description="Helical" evidence="6">
    <location>
        <begin position="22"/>
        <end position="44"/>
    </location>
</feature>
<keyword evidence="6" id="KW-1133">Transmembrane helix</keyword>
<comment type="caution">
    <text evidence="8">The sequence shown here is derived from an EMBL/GenBank/DDBJ whole genome shotgun (WGS) entry which is preliminary data.</text>
</comment>
<keyword evidence="2 8" id="KW-0645">Protease</keyword>
<name>A0AA95B753_9BACI</name>
<keyword evidence="3" id="KW-0378">Hydrolase</keyword>
<evidence type="ECO:0000256" key="5">
    <source>
        <dbReference type="SAM" id="MobiDB-lite"/>
    </source>
</evidence>
<proteinExistence type="inferred from homology"/>
<dbReference type="RefSeq" id="WP_148965181.1">
    <property type="nucleotide sequence ID" value="NZ_VTEU01000002.1"/>
</dbReference>
<organism evidence="8 9">
    <name type="scientific">Sutcliffiella horikoshii</name>
    <dbReference type="NCBI Taxonomy" id="79883"/>
    <lineage>
        <taxon>Bacteria</taxon>
        <taxon>Bacillati</taxon>
        <taxon>Bacillota</taxon>
        <taxon>Bacilli</taxon>
        <taxon>Bacillales</taxon>
        <taxon>Bacillaceae</taxon>
        <taxon>Sutcliffiella</taxon>
    </lineage>
</organism>
<evidence type="ECO:0000256" key="3">
    <source>
        <dbReference type="ARBA" id="ARBA00022801"/>
    </source>
</evidence>
<dbReference type="InterPro" id="IPR036034">
    <property type="entry name" value="PDZ_sf"/>
</dbReference>
<dbReference type="PANTHER" id="PTHR22939">
    <property type="entry name" value="SERINE PROTEASE FAMILY S1C HTRA-RELATED"/>
    <property type="match status" value="1"/>
</dbReference>
<dbReference type="Pfam" id="PF13180">
    <property type="entry name" value="PDZ_2"/>
    <property type="match status" value="1"/>
</dbReference>
<feature type="region of interest" description="Disordered" evidence="5">
    <location>
        <begin position="53"/>
        <end position="74"/>
    </location>
</feature>
<dbReference type="InterPro" id="IPR001478">
    <property type="entry name" value="PDZ"/>
</dbReference>
<dbReference type="GO" id="GO:0004252">
    <property type="term" value="F:serine-type endopeptidase activity"/>
    <property type="evidence" value="ECO:0007669"/>
    <property type="project" value="InterPro"/>
</dbReference>
<dbReference type="PANTHER" id="PTHR22939:SF129">
    <property type="entry name" value="SERINE PROTEASE HTRA2, MITOCHONDRIAL"/>
    <property type="match status" value="1"/>
</dbReference>
<dbReference type="PRINTS" id="PR00834">
    <property type="entry name" value="PROTEASES2C"/>
</dbReference>
<dbReference type="CDD" id="cd06781">
    <property type="entry name" value="cpPDZ_BsHtra-like"/>
    <property type="match status" value="1"/>
</dbReference>